<reference evidence="2" key="1">
    <citation type="submission" date="2023-11" db="EMBL/GenBank/DDBJ databases">
        <title>Genome assemblies of two species of porcelain crab, Petrolisthes cinctipes and Petrolisthes manimaculis (Anomura: Porcellanidae).</title>
        <authorList>
            <person name="Angst P."/>
        </authorList>
    </citation>
    <scope>NUCLEOTIDE SEQUENCE</scope>
    <source>
        <strain evidence="2">PB745_02</strain>
        <tissue evidence="2">Gill</tissue>
    </source>
</reference>
<dbReference type="EMBL" id="JAWZYT010006220">
    <property type="protein sequence ID" value="KAK4288607.1"/>
    <property type="molecule type" value="Genomic_DNA"/>
</dbReference>
<feature type="compositionally biased region" description="Low complexity" evidence="1">
    <location>
        <begin position="18"/>
        <end position="30"/>
    </location>
</feature>
<accession>A0AAE1NGG3</accession>
<keyword evidence="3" id="KW-1185">Reference proteome</keyword>
<evidence type="ECO:0000313" key="3">
    <source>
        <dbReference type="Proteomes" id="UP001292094"/>
    </source>
</evidence>
<proteinExistence type="predicted"/>
<feature type="compositionally biased region" description="Polar residues" evidence="1">
    <location>
        <begin position="49"/>
        <end position="59"/>
    </location>
</feature>
<gene>
    <name evidence="2" type="ORF">Pmani_038374</name>
</gene>
<name>A0AAE1NGG3_9EUCA</name>
<feature type="compositionally biased region" description="Pro residues" evidence="1">
    <location>
        <begin position="31"/>
        <end position="48"/>
    </location>
</feature>
<protein>
    <submittedName>
        <fullName evidence="2">Uncharacterized protein</fullName>
    </submittedName>
</protein>
<sequence length="222" mass="24739">MQREIKIGLSLAPPLKSVLTPTTTNQHNTPCPQPPPVHQPLHPYPRSPPTASHSIPTATPHQKVRDLGLFFGSRIDMPQNSPPPPSSSHLTPLPDFYPDVFISRMPFTCLSPWDISVVLVGGGSSLPKPWTQVDIRSRAGLRQVYRHYGNVPRVRTRHRWPRLELSMRREAAAAVPLVFVVLTEKAPLNLAQDLVASACVVLPAQPRTSPDKYLQVVYPRTR</sequence>
<evidence type="ECO:0000313" key="2">
    <source>
        <dbReference type="EMBL" id="KAK4288607.1"/>
    </source>
</evidence>
<organism evidence="2 3">
    <name type="scientific">Petrolisthes manimaculis</name>
    <dbReference type="NCBI Taxonomy" id="1843537"/>
    <lineage>
        <taxon>Eukaryota</taxon>
        <taxon>Metazoa</taxon>
        <taxon>Ecdysozoa</taxon>
        <taxon>Arthropoda</taxon>
        <taxon>Crustacea</taxon>
        <taxon>Multicrustacea</taxon>
        <taxon>Malacostraca</taxon>
        <taxon>Eumalacostraca</taxon>
        <taxon>Eucarida</taxon>
        <taxon>Decapoda</taxon>
        <taxon>Pleocyemata</taxon>
        <taxon>Anomura</taxon>
        <taxon>Galatheoidea</taxon>
        <taxon>Porcellanidae</taxon>
        <taxon>Petrolisthes</taxon>
    </lineage>
</organism>
<comment type="caution">
    <text evidence="2">The sequence shown here is derived from an EMBL/GenBank/DDBJ whole genome shotgun (WGS) entry which is preliminary data.</text>
</comment>
<evidence type="ECO:0000256" key="1">
    <source>
        <dbReference type="SAM" id="MobiDB-lite"/>
    </source>
</evidence>
<feature type="region of interest" description="Disordered" evidence="1">
    <location>
        <begin position="16"/>
        <end position="59"/>
    </location>
</feature>
<dbReference type="Proteomes" id="UP001292094">
    <property type="component" value="Unassembled WGS sequence"/>
</dbReference>
<dbReference type="AlphaFoldDB" id="A0AAE1NGG3"/>